<evidence type="ECO:0000256" key="2">
    <source>
        <dbReference type="ARBA" id="ARBA00023002"/>
    </source>
</evidence>
<dbReference type="InterPro" id="IPR029039">
    <property type="entry name" value="Flavoprotein-like_sf"/>
</dbReference>
<dbReference type="EC" id="1.-.-.-" evidence="4"/>
<name>A0ABV1F360_9BACI</name>
<dbReference type="InterPro" id="IPR003680">
    <property type="entry name" value="Flavodoxin_fold"/>
</dbReference>
<evidence type="ECO:0000313" key="4">
    <source>
        <dbReference type="EMBL" id="MEQ2467815.1"/>
    </source>
</evidence>
<evidence type="ECO:0000259" key="3">
    <source>
        <dbReference type="Pfam" id="PF02525"/>
    </source>
</evidence>
<sequence>MNLLIVFSHPNQKSLNGAFLKSVLNGSMENSSIKNIQLLDLYEENFNPILFFDEKVKRRHMYKIPAFSKHRDQLLWADKIVFLYPIWWGRPPAMLLGYFDQVLSAHFAYEETGKYTTKGLLKGKSVICISTMKGPGMYPFFFLHNVHKVLMKKAVFRFVGIKKVKFFEFGSMEGTGQAKKIDKIYRYFRGICA</sequence>
<accession>A0ABV1F360</accession>
<keyword evidence="2 4" id="KW-0560">Oxidoreductase</keyword>
<dbReference type="PANTHER" id="PTHR10204:SF34">
    <property type="entry name" value="NAD(P)H DEHYDROGENASE [QUINONE] 1 ISOFORM 1"/>
    <property type="match status" value="1"/>
</dbReference>
<organism evidence="4 5">
    <name type="scientific">Niallia hominis</name>
    <dbReference type="NCBI Taxonomy" id="3133173"/>
    <lineage>
        <taxon>Bacteria</taxon>
        <taxon>Bacillati</taxon>
        <taxon>Bacillota</taxon>
        <taxon>Bacilli</taxon>
        <taxon>Bacillales</taxon>
        <taxon>Bacillaceae</taxon>
        <taxon>Niallia</taxon>
    </lineage>
</organism>
<comment type="caution">
    <text evidence="4">The sequence shown here is derived from an EMBL/GenBank/DDBJ whole genome shotgun (WGS) entry which is preliminary data.</text>
</comment>
<keyword evidence="5" id="KW-1185">Reference proteome</keyword>
<dbReference type="RefSeq" id="WP_048717741.1">
    <property type="nucleotide sequence ID" value="NZ_JBBMFN010000065.1"/>
</dbReference>
<gene>
    <name evidence="4" type="ORF">WMO63_19330</name>
</gene>
<dbReference type="Proteomes" id="UP001465426">
    <property type="component" value="Unassembled WGS sequence"/>
</dbReference>
<dbReference type="EMBL" id="JBBMFN010000065">
    <property type="protein sequence ID" value="MEQ2467815.1"/>
    <property type="molecule type" value="Genomic_DNA"/>
</dbReference>
<reference evidence="4 5" key="1">
    <citation type="submission" date="2024-03" db="EMBL/GenBank/DDBJ databases">
        <title>Human intestinal bacterial collection.</title>
        <authorList>
            <person name="Pauvert C."/>
            <person name="Hitch T.C.A."/>
            <person name="Clavel T."/>
        </authorList>
    </citation>
    <scope>NUCLEOTIDE SEQUENCE [LARGE SCALE GENOMIC DNA]</scope>
    <source>
        <strain evidence="4 5">CLA-SR-H024</strain>
    </source>
</reference>
<protein>
    <submittedName>
        <fullName evidence="4">NAD(P)H-dependent oxidoreductase</fullName>
        <ecNumber evidence="4">1.-.-.-</ecNumber>
    </submittedName>
</protein>
<feature type="domain" description="Flavodoxin-like fold" evidence="3">
    <location>
        <begin position="1"/>
        <end position="182"/>
    </location>
</feature>
<dbReference type="PANTHER" id="PTHR10204">
    <property type="entry name" value="NAD P H OXIDOREDUCTASE-RELATED"/>
    <property type="match status" value="1"/>
</dbReference>
<dbReference type="SUPFAM" id="SSF52218">
    <property type="entry name" value="Flavoproteins"/>
    <property type="match status" value="1"/>
</dbReference>
<dbReference type="InterPro" id="IPR051545">
    <property type="entry name" value="NAD(P)H_dehydrogenase_qn"/>
</dbReference>
<dbReference type="GO" id="GO:0016491">
    <property type="term" value="F:oxidoreductase activity"/>
    <property type="evidence" value="ECO:0007669"/>
    <property type="project" value="UniProtKB-KW"/>
</dbReference>
<evidence type="ECO:0000256" key="1">
    <source>
        <dbReference type="ARBA" id="ARBA00006252"/>
    </source>
</evidence>
<dbReference type="Pfam" id="PF02525">
    <property type="entry name" value="Flavodoxin_2"/>
    <property type="match status" value="1"/>
</dbReference>
<dbReference type="Gene3D" id="3.40.50.360">
    <property type="match status" value="1"/>
</dbReference>
<evidence type="ECO:0000313" key="5">
    <source>
        <dbReference type="Proteomes" id="UP001465426"/>
    </source>
</evidence>
<comment type="similarity">
    <text evidence="1">Belongs to the NAD(P)H dehydrogenase (quinone) family.</text>
</comment>
<proteinExistence type="inferred from homology"/>